<protein>
    <submittedName>
        <fullName evidence="1">Uncharacterized protein</fullName>
    </submittedName>
</protein>
<evidence type="ECO:0000313" key="1">
    <source>
        <dbReference type="EMBL" id="GIY43167.1"/>
    </source>
</evidence>
<dbReference type="AlphaFoldDB" id="A0AAV4TE79"/>
<name>A0AAV4TE79_CAEEX</name>
<sequence length="133" mass="14862">MHIKFHIIKTNIIFKLSSPIIISSKTKSNTSKQYKKRLIHGPNLALLEIKSPGKPPVTPLRQIKRNPSSSYLKEMEVCRTNRILRTADFSLCTAEIALGVWTQKGLPSPIRLCQPLDQALKWLTAGGGMVVVD</sequence>
<accession>A0AAV4TE79</accession>
<organism evidence="1 2">
    <name type="scientific">Caerostris extrusa</name>
    <name type="common">Bark spider</name>
    <name type="synonym">Caerostris bankana</name>
    <dbReference type="NCBI Taxonomy" id="172846"/>
    <lineage>
        <taxon>Eukaryota</taxon>
        <taxon>Metazoa</taxon>
        <taxon>Ecdysozoa</taxon>
        <taxon>Arthropoda</taxon>
        <taxon>Chelicerata</taxon>
        <taxon>Arachnida</taxon>
        <taxon>Araneae</taxon>
        <taxon>Araneomorphae</taxon>
        <taxon>Entelegynae</taxon>
        <taxon>Araneoidea</taxon>
        <taxon>Araneidae</taxon>
        <taxon>Caerostris</taxon>
    </lineage>
</organism>
<reference evidence="1 2" key="1">
    <citation type="submission" date="2021-06" db="EMBL/GenBank/DDBJ databases">
        <title>Caerostris extrusa draft genome.</title>
        <authorList>
            <person name="Kono N."/>
            <person name="Arakawa K."/>
        </authorList>
    </citation>
    <scope>NUCLEOTIDE SEQUENCE [LARGE SCALE GENOMIC DNA]</scope>
</reference>
<proteinExistence type="predicted"/>
<evidence type="ECO:0000313" key="2">
    <source>
        <dbReference type="Proteomes" id="UP001054945"/>
    </source>
</evidence>
<comment type="caution">
    <text evidence="1">The sequence shown here is derived from an EMBL/GenBank/DDBJ whole genome shotgun (WGS) entry which is preliminary data.</text>
</comment>
<gene>
    <name evidence="1" type="ORF">CEXT_418731</name>
</gene>
<keyword evidence="2" id="KW-1185">Reference proteome</keyword>
<dbReference type="Proteomes" id="UP001054945">
    <property type="component" value="Unassembled WGS sequence"/>
</dbReference>
<dbReference type="EMBL" id="BPLR01010944">
    <property type="protein sequence ID" value="GIY43167.1"/>
    <property type="molecule type" value="Genomic_DNA"/>
</dbReference>